<dbReference type="Pfam" id="PF10263">
    <property type="entry name" value="SprT-like"/>
    <property type="match status" value="1"/>
</dbReference>
<dbReference type="GO" id="GO:0004222">
    <property type="term" value="F:metalloendopeptidase activity"/>
    <property type="evidence" value="ECO:0007669"/>
    <property type="project" value="InterPro"/>
</dbReference>
<dbReference type="GO" id="GO:0003697">
    <property type="term" value="F:single-stranded DNA binding"/>
    <property type="evidence" value="ECO:0007669"/>
    <property type="project" value="InterPro"/>
</dbReference>
<dbReference type="KEGG" id="mis:MICPUN_58177"/>
<name>C1E4W2_MICCC</name>
<sequence>MDSNASAGPANPTSPSRGPLGMSRLMREANRMQREQERDRAERARTQARLADENARESMGVVAGAATNTAGGDEENVRPEPSIHDFEGATLREKAAAMARALARAKDSGRGGGSDPHPGGDGPTHPSDARRELDSKGDAVENAIADQREARRAKQRRTGNAEREISDEHKRVNTQEESANAKRNWSKTRVALTARRAAVHLAGVNNDRWTDVNTLFEYYNATYFDNQLGEVTFSWIDRTADDEDFRYCLCSAVPGWWHGAHKNLMCGVSCCVERRRGGYARRSVHIRMPDAMRKFKLTNMAKEGLLHSMIHAYLFMTGAVKEHEPFYEHGPQFRHMMRRLNNDTLTFDAFRPSGGYEIIFSDAAEASEHDHLLEQEMLDQITLEHYKLLYLVSRYSMYARNVTDNETWVRYQPLLVLMYELIVAGVIDYDYAPASAMVSGRRIYLNVTQEGRDNLDDLVEAKLVRALRTIGDDKQPVVAYQITEDGLRRLRASPLNKGDRSEIDEIIQDPFGSLMMVGYDEDDETFRLYSDNGFCVDSTVTDTEDVSYVSSPYLPFTVRDLKRPLASNAHRAQEAATGTSNLRDELDVQMTLSRLVILVGEWIPFGCNQIMQLTQKLGAHDRIQGGYFSAEIDRHSTETSLEIPVGLTKVTVNSCDAAQWINIEAEVEFPEDEGITQVENFGIRYQRDGTVLYGLKLEAVMEAILNDISLDNLARVMTDIHIDSSKVTESLCSHHQGKLLEMVFNGNEMNRNKVNVFIAEKITPKLRALRYLDGDALEAELKQIIGDTQHAFDITENDVVIFGDAGVLFAGPECIRHETLLLAYLALKSREDFVTNFFNRLFIIAEEMTRQQELINNFFEDPSHVQTIRHELSRINEDCIMLEEVMRNLQGSVEKDALPEEHMPKTKGGKRLYHILQIPKMQESLRQRVQDCEKQVGATRSEIEFLIEQIGIVMASIRSQVNRETKELYHSASEQMKLNDSTASRDVMQVLITGSLAFAALDRSVGEWSVLWDGWMKFTVTYPLIINENAVWFWLSLLTWAFIAAFVLYWMYFTRSQQSGIIHHVARFDMKVDVPKLFEYVRKKGVMQEDIVADPNSQKCMTDFKYVDDNKTLWEHYTPTIVLTVDVRNGVLYHADIAITKPMFAPARLFPRELQARLYSDFERWNVIEKETVSRGSILESDRTITLMANQPPRGHWREVKIEERTIAHLREQLALKFCYKVENLLSVTTTKEIGDQIAEELIEDDQQVVALRDYQRLFVQFKGRPDPGMSAFAARLKKVQKAQAAGVKVGLKETKNKGKAKHRKYGETRDEEDLLYGDAAAE</sequence>
<evidence type="ECO:0000313" key="5">
    <source>
        <dbReference type="Proteomes" id="UP000002009"/>
    </source>
</evidence>
<accession>C1E4W2</accession>
<feature type="compositionally biased region" description="Low complexity" evidence="1">
    <location>
        <begin position="60"/>
        <end position="71"/>
    </location>
</feature>
<dbReference type="GO" id="GO:0005634">
    <property type="term" value="C:nucleus"/>
    <property type="evidence" value="ECO:0007669"/>
    <property type="project" value="TreeGrafter"/>
</dbReference>
<dbReference type="PANTHER" id="PTHR21220:SF0">
    <property type="entry name" value="DNA-DEPENDENT METALLOPROTEASE SPRTN"/>
    <property type="match status" value="1"/>
</dbReference>
<feature type="compositionally biased region" description="Basic and acidic residues" evidence="1">
    <location>
        <begin position="25"/>
        <end position="56"/>
    </location>
</feature>
<evidence type="ECO:0000313" key="4">
    <source>
        <dbReference type="EMBL" id="ACO63190.1"/>
    </source>
</evidence>
<feature type="domain" description="SprT-like" evidence="3">
    <location>
        <begin position="213"/>
        <end position="343"/>
    </location>
</feature>
<feature type="compositionally biased region" description="Basic and acidic residues" evidence="1">
    <location>
        <begin position="75"/>
        <end position="95"/>
    </location>
</feature>
<feature type="compositionally biased region" description="Basic and acidic residues" evidence="1">
    <location>
        <begin position="159"/>
        <end position="174"/>
    </location>
</feature>
<dbReference type="InParanoid" id="C1E4W2"/>
<reference evidence="4 5" key="1">
    <citation type="journal article" date="2009" name="Science">
        <title>Green evolution and dynamic adaptations revealed by genomes of the marine picoeukaryotes Micromonas.</title>
        <authorList>
            <person name="Worden A.Z."/>
            <person name="Lee J.H."/>
            <person name="Mock T."/>
            <person name="Rouze P."/>
            <person name="Simmons M.P."/>
            <person name="Aerts A.L."/>
            <person name="Allen A.E."/>
            <person name="Cuvelier M.L."/>
            <person name="Derelle E."/>
            <person name="Everett M.V."/>
            <person name="Foulon E."/>
            <person name="Grimwood J."/>
            <person name="Gundlach H."/>
            <person name="Henrissat B."/>
            <person name="Napoli C."/>
            <person name="McDonald S.M."/>
            <person name="Parker M.S."/>
            <person name="Rombauts S."/>
            <person name="Salamov A."/>
            <person name="Von Dassow P."/>
            <person name="Badger J.H."/>
            <person name="Coutinho P.M."/>
            <person name="Demir E."/>
            <person name="Dubchak I."/>
            <person name="Gentemann C."/>
            <person name="Eikrem W."/>
            <person name="Gready J.E."/>
            <person name="John U."/>
            <person name="Lanier W."/>
            <person name="Lindquist E.A."/>
            <person name="Lucas S."/>
            <person name="Mayer K.F."/>
            <person name="Moreau H."/>
            <person name="Not F."/>
            <person name="Otillar R."/>
            <person name="Panaud O."/>
            <person name="Pangilinan J."/>
            <person name="Paulsen I."/>
            <person name="Piegu B."/>
            <person name="Poliakov A."/>
            <person name="Robbens S."/>
            <person name="Schmutz J."/>
            <person name="Toulza E."/>
            <person name="Wyss T."/>
            <person name="Zelensky A."/>
            <person name="Zhou K."/>
            <person name="Armbrust E.V."/>
            <person name="Bhattacharya D."/>
            <person name="Goodenough U.W."/>
            <person name="Van de Peer Y."/>
            <person name="Grigoriev I.V."/>
        </authorList>
    </citation>
    <scope>NUCLEOTIDE SEQUENCE [LARGE SCALE GENOMIC DNA]</scope>
    <source>
        <strain evidence="5">RCC299 / NOUM17</strain>
    </source>
</reference>
<dbReference type="GO" id="GO:0031593">
    <property type="term" value="F:polyubiquitin modification-dependent protein binding"/>
    <property type="evidence" value="ECO:0007669"/>
    <property type="project" value="TreeGrafter"/>
</dbReference>
<keyword evidence="2" id="KW-0472">Membrane</keyword>
<protein>
    <submittedName>
        <fullName evidence="4">Fusion protein</fullName>
    </submittedName>
</protein>
<dbReference type="PANTHER" id="PTHR21220">
    <property type="entry name" value="DNA-DEPENDENT METALLOPROTEASE SPRTN"/>
    <property type="match status" value="1"/>
</dbReference>
<feature type="region of interest" description="Disordered" evidence="1">
    <location>
        <begin position="1"/>
        <end position="184"/>
    </location>
</feature>
<feature type="compositionally biased region" description="Acidic residues" evidence="1">
    <location>
        <begin position="1310"/>
        <end position="1323"/>
    </location>
</feature>
<dbReference type="InterPro" id="IPR044245">
    <property type="entry name" value="Spartan"/>
</dbReference>
<feature type="compositionally biased region" description="Polar residues" evidence="1">
    <location>
        <begin position="1"/>
        <end position="16"/>
    </location>
</feature>
<keyword evidence="2" id="KW-0812">Transmembrane</keyword>
<keyword evidence="2" id="KW-1133">Transmembrane helix</keyword>
<feature type="region of interest" description="Disordered" evidence="1">
    <location>
        <begin position="1294"/>
        <end position="1323"/>
    </location>
</feature>
<dbReference type="STRING" id="296587.C1E4W2"/>
<dbReference type="GO" id="GO:0006974">
    <property type="term" value="P:DNA damage response"/>
    <property type="evidence" value="ECO:0007669"/>
    <property type="project" value="InterPro"/>
</dbReference>
<organism evidence="4 5">
    <name type="scientific">Micromonas commoda (strain RCC299 / NOUM17 / CCMP2709)</name>
    <name type="common">Picoplanktonic green alga</name>
    <dbReference type="NCBI Taxonomy" id="296587"/>
    <lineage>
        <taxon>Eukaryota</taxon>
        <taxon>Viridiplantae</taxon>
        <taxon>Chlorophyta</taxon>
        <taxon>Mamiellophyceae</taxon>
        <taxon>Mamiellales</taxon>
        <taxon>Mamiellaceae</taxon>
        <taxon>Micromonas</taxon>
    </lineage>
</organism>
<proteinExistence type="predicted"/>
<gene>
    <name evidence="4" type="ORF">MICPUN_58177</name>
</gene>
<feature type="compositionally biased region" description="Basic and acidic residues" evidence="1">
    <location>
        <begin position="127"/>
        <end position="139"/>
    </location>
</feature>
<dbReference type="Proteomes" id="UP000002009">
    <property type="component" value="Chromosome 4"/>
</dbReference>
<dbReference type="RefSeq" id="XP_002501932.1">
    <property type="nucleotide sequence ID" value="XM_002501886.1"/>
</dbReference>
<dbReference type="OMA" id="INEDCIM"/>
<dbReference type="eggNOG" id="KOG3931">
    <property type="taxonomic scope" value="Eukaryota"/>
</dbReference>
<feature type="compositionally biased region" description="Gly residues" evidence="1">
    <location>
        <begin position="110"/>
        <end position="122"/>
    </location>
</feature>
<dbReference type="GeneID" id="8242816"/>
<dbReference type="InterPro" id="IPR006640">
    <property type="entry name" value="SprT-like_domain"/>
</dbReference>
<evidence type="ECO:0000259" key="3">
    <source>
        <dbReference type="Pfam" id="PF10263"/>
    </source>
</evidence>
<evidence type="ECO:0000256" key="1">
    <source>
        <dbReference type="SAM" id="MobiDB-lite"/>
    </source>
</evidence>
<dbReference type="OrthoDB" id="5236983at2759"/>
<evidence type="ECO:0000256" key="2">
    <source>
        <dbReference type="SAM" id="Phobius"/>
    </source>
</evidence>
<dbReference type="EMBL" id="CP001325">
    <property type="protein sequence ID" value="ACO63190.1"/>
    <property type="molecule type" value="Genomic_DNA"/>
</dbReference>
<feature type="transmembrane region" description="Helical" evidence="2">
    <location>
        <begin position="1031"/>
        <end position="1052"/>
    </location>
</feature>
<keyword evidence="5" id="KW-1185">Reference proteome</keyword>